<dbReference type="HOGENOM" id="CLU_107155_2_1_7"/>
<feature type="transmembrane region" description="Helical" evidence="1">
    <location>
        <begin position="12"/>
        <end position="34"/>
    </location>
</feature>
<dbReference type="EMBL" id="CP001661">
    <property type="protein sequence ID" value="ACT18205.1"/>
    <property type="molecule type" value="Genomic_DNA"/>
</dbReference>
<protein>
    <recommendedName>
        <fullName evidence="2">DUF2231 domain-containing protein</fullName>
    </recommendedName>
</protein>
<evidence type="ECO:0000259" key="2">
    <source>
        <dbReference type="Pfam" id="PF09990"/>
    </source>
</evidence>
<accession>C6E9B0</accession>
<sequence>MISKASVAKHPIHPMLVPLPIGLWIFSLVCDVIYKSNGDLLWNTMAHYSLAGGIVGGLLAALPGLIDLLALPSSSAKRIGLWHLGLNLGITGLYIANFFWRRGDPTAAGPFAISILAIVLLAASGWLGGEMVYVHGVAVAHADETGTAKKHPA</sequence>
<name>C6E9B0_GEOSM</name>
<organism evidence="3">
    <name type="scientific">Geobacter sp. (strain M21)</name>
    <dbReference type="NCBI Taxonomy" id="443144"/>
    <lineage>
        <taxon>Bacteria</taxon>
        <taxon>Pseudomonadati</taxon>
        <taxon>Thermodesulfobacteriota</taxon>
        <taxon>Desulfuromonadia</taxon>
        <taxon>Geobacterales</taxon>
        <taxon>Geobacteraceae</taxon>
        <taxon>Geobacter</taxon>
    </lineage>
</organism>
<keyword evidence="1" id="KW-0812">Transmembrane</keyword>
<gene>
    <name evidence="3" type="ordered locus">GM21_2153</name>
</gene>
<evidence type="ECO:0000313" key="3">
    <source>
        <dbReference type="EMBL" id="ACT18205.1"/>
    </source>
</evidence>
<feature type="transmembrane region" description="Helical" evidence="1">
    <location>
        <begin position="106"/>
        <end position="127"/>
    </location>
</feature>
<dbReference type="Pfam" id="PF09990">
    <property type="entry name" value="DUF2231"/>
    <property type="match status" value="1"/>
</dbReference>
<keyword evidence="1" id="KW-1133">Transmembrane helix</keyword>
<feature type="domain" description="DUF2231" evidence="2">
    <location>
        <begin position="9"/>
        <end position="140"/>
    </location>
</feature>
<feature type="transmembrane region" description="Helical" evidence="1">
    <location>
        <begin position="46"/>
        <end position="69"/>
    </location>
</feature>
<dbReference type="InterPro" id="IPR019251">
    <property type="entry name" value="DUF2231_TM"/>
</dbReference>
<dbReference type="KEGG" id="gem:GM21_2153"/>
<dbReference type="OrthoDB" id="2873672at2"/>
<keyword evidence="1" id="KW-0472">Membrane</keyword>
<dbReference type="STRING" id="443144.GM21_2153"/>
<dbReference type="eggNOG" id="COG4244">
    <property type="taxonomic scope" value="Bacteria"/>
</dbReference>
<feature type="transmembrane region" description="Helical" evidence="1">
    <location>
        <begin position="81"/>
        <end position="100"/>
    </location>
</feature>
<reference evidence="3" key="1">
    <citation type="submission" date="2009-07" db="EMBL/GenBank/DDBJ databases">
        <title>Complete sequence of Geobacter sp. M21.</title>
        <authorList>
            <consortium name="US DOE Joint Genome Institute"/>
            <person name="Lucas S."/>
            <person name="Copeland A."/>
            <person name="Lapidus A."/>
            <person name="Glavina del Rio T."/>
            <person name="Dalin E."/>
            <person name="Tice H."/>
            <person name="Bruce D."/>
            <person name="Goodwin L."/>
            <person name="Pitluck S."/>
            <person name="Saunders E."/>
            <person name="Brettin T."/>
            <person name="Detter J.C."/>
            <person name="Han C."/>
            <person name="Larimer F."/>
            <person name="Land M."/>
            <person name="Hauser L."/>
            <person name="Kyrpides N."/>
            <person name="Ovchinnikova G."/>
            <person name="Lovley D."/>
        </authorList>
    </citation>
    <scope>NUCLEOTIDE SEQUENCE [LARGE SCALE GENOMIC DNA]</scope>
    <source>
        <strain evidence="3">M21</strain>
    </source>
</reference>
<evidence type="ECO:0000256" key="1">
    <source>
        <dbReference type="SAM" id="Phobius"/>
    </source>
</evidence>
<proteinExistence type="predicted"/>
<dbReference type="AlphaFoldDB" id="C6E9B0"/>